<dbReference type="Proteomes" id="UP000603545">
    <property type="component" value="Unassembled WGS sequence"/>
</dbReference>
<accession>A0A8J6N8Y9</accession>
<dbReference type="InterPro" id="IPR043129">
    <property type="entry name" value="ATPase_NBD"/>
</dbReference>
<protein>
    <submittedName>
        <fullName evidence="1">Type IV pilus assembly protein PilM</fullName>
    </submittedName>
</protein>
<evidence type="ECO:0000313" key="1">
    <source>
        <dbReference type="EMBL" id="MBC8200222.1"/>
    </source>
</evidence>
<dbReference type="CDD" id="cd24049">
    <property type="entry name" value="ASKHA_NBD_PilM"/>
    <property type="match status" value="1"/>
</dbReference>
<dbReference type="Pfam" id="PF11104">
    <property type="entry name" value="PilM_2"/>
    <property type="match status" value="1"/>
</dbReference>
<dbReference type="NCBIfam" id="TIGR01175">
    <property type="entry name" value="pilM"/>
    <property type="match status" value="1"/>
</dbReference>
<dbReference type="InterPro" id="IPR050696">
    <property type="entry name" value="FtsA/MreB"/>
</dbReference>
<dbReference type="Gene3D" id="3.30.420.40">
    <property type="match status" value="2"/>
</dbReference>
<dbReference type="PIRSF" id="PIRSF019169">
    <property type="entry name" value="PilM"/>
    <property type="match status" value="1"/>
</dbReference>
<comment type="caution">
    <text evidence="1">The sequence shown here is derived from an EMBL/GenBank/DDBJ whole genome shotgun (WGS) entry which is preliminary data.</text>
</comment>
<proteinExistence type="predicted"/>
<evidence type="ECO:0000313" key="2">
    <source>
        <dbReference type="Proteomes" id="UP000603545"/>
    </source>
</evidence>
<gene>
    <name evidence="1" type="primary">pilM</name>
    <name evidence="1" type="ORF">H8E80_09320</name>
</gene>
<name>A0A8J6N8Y9_9BACT</name>
<sequence length="351" mass="39035">MLFKKTSHLVGLDIGSGALKASEIVETKSGHCLQHFGMLDIAHGAIEEGVIKDADEIAASIRKLFNENSFKTQNVAISIGGYSVIVKKISVQTMTEEQFQGVINSEAEQYIPFDISEVNLDYQILGETENNPNQMDVLLVAAKKEVVDSYVNLIQMAGLNPCVIDIDTFALQNIFELNYAPEDENIALIDIGAGKTSLNILKGNSSLFMRDVTLGCGMINREIVSLINCSYEEAEQLKYGDQPDKISHDDLKEIISSVVDDWCNEIRRALDFFYSAYPDDQIKRIILSGGGAYIKEFRELLAIETSSEVEIINPFKNIQIDKKSFDISYLERIAPQAAISMGLSIRKIDDK</sequence>
<dbReference type="InterPro" id="IPR005883">
    <property type="entry name" value="PilM"/>
</dbReference>
<dbReference type="PANTHER" id="PTHR32432">
    <property type="entry name" value="CELL DIVISION PROTEIN FTSA-RELATED"/>
    <property type="match status" value="1"/>
</dbReference>
<dbReference type="EMBL" id="JACNLL010000086">
    <property type="protein sequence ID" value="MBC8200222.1"/>
    <property type="molecule type" value="Genomic_DNA"/>
</dbReference>
<dbReference type="PANTHER" id="PTHR32432:SF3">
    <property type="entry name" value="ETHANOLAMINE UTILIZATION PROTEIN EUTJ"/>
    <property type="match status" value="1"/>
</dbReference>
<reference evidence="1 2" key="1">
    <citation type="submission" date="2020-08" db="EMBL/GenBank/DDBJ databases">
        <title>Bridging the membrane lipid divide: bacteria of the FCB group superphylum have the potential to synthesize archaeal ether lipids.</title>
        <authorList>
            <person name="Villanueva L."/>
            <person name="Von Meijenfeldt F.A.B."/>
            <person name="Westbye A.B."/>
            <person name="Yadav S."/>
            <person name="Hopmans E.C."/>
            <person name="Dutilh B.E."/>
            <person name="Sinninghe Damste J.S."/>
        </authorList>
    </citation>
    <scope>NUCLEOTIDE SEQUENCE [LARGE SCALE GENOMIC DNA]</scope>
    <source>
        <strain evidence="1">NIOZ-UU82</strain>
    </source>
</reference>
<organism evidence="1 2">
    <name type="scientific">Candidatus Desulfaltia bathyphila</name>
    <dbReference type="NCBI Taxonomy" id="2841697"/>
    <lineage>
        <taxon>Bacteria</taxon>
        <taxon>Pseudomonadati</taxon>
        <taxon>Thermodesulfobacteriota</taxon>
        <taxon>Desulfobacteria</taxon>
        <taxon>Desulfobacterales</taxon>
        <taxon>Desulfobacterales incertae sedis</taxon>
        <taxon>Candidatus Desulfaltia</taxon>
    </lineage>
</organism>
<dbReference type="Gene3D" id="3.30.1490.300">
    <property type="match status" value="1"/>
</dbReference>
<dbReference type="SUPFAM" id="SSF53067">
    <property type="entry name" value="Actin-like ATPase domain"/>
    <property type="match status" value="2"/>
</dbReference>
<dbReference type="AlphaFoldDB" id="A0A8J6N8Y9"/>